<keyword evidence="1 4" id="KW-0349">Heme</keyword>
<reference evidence="7 8" key="1">
    <citation type="journal article" date="2018" name="ISME J.">
        <title>Endosymbiont genomes yield clues of tubeworm success.</title>
        <authorList>
            <person name="Li Y."/>
            <person name="Liles M.R."/>
            <person name="Halanych K.M."/>
        </authorList>
    </citation>
    <scope>NUCLEOTIDE SEQUENCE [LARGE SCALE GENOMIC DNA]</scope>
    <source>
        <strain evidence="7">A1464</strain>
    </source>
</reference>
<protein>
    <submittedName>
        <fullName evidence="7">Cytochrome C</fullName>
    </submittedName>
</protein>
<evidence type="ECO:0000313" key="8">
    <source>
        <dbReference type="Proteomes" id="UP000254266"/>
    </source>
</evidence>
<dbReference type="Proteomes" id="UP000254266">
    <property type="component" value="Unassembled WGS sequence"/>
</dbReference>
<keyword evidence="3 4" id="KW-0408">Iron</keyword>
<dbReference type="GO" id="GO:0020037">
    <property type="term" value="F:heme binding"/>
    <property type="evidence" value="ECO:0007669"/>
    <property type="project" value="InterPro"/>
</dbReference>
<dbReference type="EMBL" id="QFXC01000011">
    <property type="protein sequence ID" value="RDH82710.1"/>
    <property type="molecule type" value="Genomic_DNA"/>
</dbReference>
<organism evidence="7 8">
    <name type="scientific">endosymbiont of Galathealinum brachiosum</name>
    <dbReference type="NCBI Taxonomy" id="2200906"/>
    <lineage>
        <taxon>Bacteria</taxon>
        <taxon>Pseudomonadati</taxon>
        <taxon>Pseudomonadota</taxon>
        <taxon>Gammaproteobacteria</taxon>
        <taxon>sulfur-oxidizing symbionts</taxon>
    </lineage>
</organism>
<evidence type="ECO:0000313" key="7">
    <source>
        <dbReference type="EMBL" id="RDH82710.1"/>
    </source>
</evidence>
<dbReference type="GO" id="GO:0046872">
    <property type="term" value="F:metal ion binding"/>
    <property type="evidence" value="ECO:0007669"/>
    <property type="project" value="UniProtKB-KW"/>
</dbReference>
<dbReference type="InterPro" id="IPR036909">
    <property type="entry name" value="Cyt_c-like_dom_sf"/>
</dbReference>
<sequence length="154" mass="17459">MIKLQFLILLSAILLPITSMALSPQAIEGKNLYPSCHVCHNPEMDPPLGPPMWGVQRRYKNNSLDDEDFIQSMTDFVKAPTLKKALQDKAVKRMGLMPALALPDDMLKKIATYILEETFPPPCAHWKIGVKRSTEQGDLEHAKKDQNKLKRFCN</sequence>
<keyword evidence="2 4" id="KW-0479">Metal-binding</keyword>
<dbReference type="AlphaFoldDB" id="A0A370DDR0"/>
<accession>A0A370DDR0</accession>
<dbReference type="GO" id="GO:0009055">
    <property type="term" value="F:electron transfer activity"/>
    <property type="evidence" value="ECO:0007669"/>
    <property type="project" value="InterPro"/>
</dbReference>
<evidence type="ECO:0000256" key="3">
    <source>
        <dbReference type="ARBA" id="ARBA00023004"/>
    </source>
</evidence>
<gene>
    <name evidence="7" type="ORF">DIZ80_10545</name>
</gene>
<keyword evidence="5" id="KW-0732">Signal</keyword>
<dbReference type="SUPFAM" id="SSF46626">
    <property type="entry name" value="Cytochrome c"/>
    <property type="match status" value="1"/>
</dbReference>
<dbReference type="PROSITE" id="PS51007">
    <property type="entry name" value="CYTC"/>
    <property type="match status" value="1"/>
</dbReference>
<evidence type="ECO:0000256" key="4">
    <source>
        <dbReference type="PROSITE-ProRule" id="PRU00433"/>
    </source>
</evidence>
<evidence type="ECO:0000256" key="1">
    <source>
        <dbReference type="ARBA" id="ARBA00022617"/>
    </source>
</evidence>
<proteinExistence type="predicted"/>
<dbReference type="Gene3D" id="1.10.760.10">
    <property type="entry name" value="Cytochrome c-like domain"/>
    <property type="match status" value="1"/>
</dbReference>
<feature type="domain" description="Cytochrome c" evidence="6">
    <location>
        <begin position="24"/>
        <end position="118"/>
    </location>
</feature>
<keyword evidence="8" id="KW-1185">Reference proteome</keyword>
<feature type="signal peptide" evidence="5">
    <location>
        <begin position="1"/>
        <end position="21"/>
    </location>
</feature>
<evidence type="ECO:0000256" key="2">
    <source>
        <dbReference type="ARBA" id="ARBA00022723"/>
    </source>
</evidence>
<dbReference type="InterPro" id="IPR009056">
    <property type="entry name" value="Cyt_c-like_dom"/>
</dbReference>
<name>A0A370DDR0_9GAMM</name>
<evidence type="ECO:0000256" key="5">
    <source>
        <dbReference type="SAM" id="SignalP"/>
    </source>
</evidence>
<comment type="caution">
    <text evidence="7">The sequence shown here is derived from an EMBL/GenBank/DDBJ whole genome shotgun (WGS) entry which is preliminary data.</text>
</comment>
<feature type="chain" id="PRO_5017001007" evidence="5">
    <location>
        <begin position="22"/>
        <end position="154"/>
    </location>
</feature>
<evidence type="ECO:0000259" key="6">
    <source>
        <dbReference type="PROSITE" id="PS51007"/>
    </source>
</evidence>